<keyword evidence="3" id="KW-0449">Lipoprotein</keyword>
<feature type="compositionally biased region" description="Low complexity" evidence="6">
    <location>
        <begin position="120"/>
        <end position="136"/>
    </location>
</feature>
<evidence type="ECO:0000259" key="7">
    <source>
        <dbReference type="PROSITE" id="PS50846"/>
    </source>
</evidence>
<feature type="compositionally biased region" description="Low complexity" evidence="6">
    <location>
        <begin position="85"/>
        <end position="102"/>
    </location>
</feature>
<evidence type="ECO:0000256" key="5">
    <source>
        <dbReference type="ARBA" id="ARBA00024045"/>
    </source>
</evidence>
<evidence type="ECO:0000256" key="3">
    <source>
        <dbReference type="ARBA" id="ARBA00023288"/>
    </source>
</evidence>
<feature type="compositionally biased region" description="Gly residues" evidence="6">
    <location>
        <begin position="295"/>
        <end position="308"/>
    </location>
</feature>
<dbReference type="CDD" id="cd00371">
    <property type="entry name" value="HMA"/>
    <property type="match status" value="1"/>
</dbReference>
<protein>
    <recommendedName>
        <fullName evidence="7">HMA domain-containing protein</fullName>
    </recommendedName>
</protein>
<keyword evidence="4" id="KW-0636">Prenylation</keyword>
<feature type="compositionally biased region" description="Basic and acidic residues" evidence="6">
    <location>
        <begin position="105"/>
        <end position="116"/>
    </location>
</feature>
<feature type="region of interest" description="Disordered" evidence="6">
    <location>
        <begin position="294"/>
        <end position="325"/>
    </location>
</feature>
<dbReference type="Proteomes" id="UP001345219">
    <property type="component" value="Chromosome 9"/>
</dbReference>
<dbReference type="PANTHER" id="PTHR45868">
    <property type="entry name" value="HEAVY METAL-ASSOCIATED ISOPRENYLATED PLANT PROTEIN 33-RELATED"/>
    <property type="match status" value="1"/>
</dbReference>
<dbReference type="GO" id="GO:0046872">
    <property type="term" value="F:metal ion binding"/>
    <property type="evidence" value="ECO:0007669"/>
    <property type="project" value="UniProtKB-KW"/>
</dbReference>
<feature type="domain" description="HMA" evidence="7">
    <location>
        <begin position="10"/>
        <end position="73"/>
    </location>
</feature>
<dbReference type="Gene3D" id="3.30.70.100">
    <property type="match status" value="1"/>
</dbReference>
<dbReference type="Pfam" id="PF00403">
    <property type="entry name" value="HMA"/>
    <property type="match status" value="1"/>
</dbReference>
<feature type="region of interest" description="Disordered" evidence="6">
    <location>
        <begin position="163"/>
        <end position="275"/>
    </location>
</feature>
<dbReference type="FunFam" id="3.30.70.100:FF:000008">
    <property type="entry name" value="Copper transport protein ATOX1"/>
    <property type="match status" value="1"/>
</dbReference>
<proteinExistence type="inferred from homology"/>
<name>A0AAN7JI21_9MYRT</name>
<dbReference type="PANTHER" id="PTHR45868:SF83">
    <property type="entry name" value="HEAVY METAL-ASSOCIATED ISOPRENYLATED PLANT PROTEIN 33"/>
    <property type="match status" value="1"/>
</dbReference>
<evidence type="ECO:0000313" key="8">
    <source>
        <dbReference type="EMBL" id="KAK4744187.1"/>
    </source>
</evidence>
<evidence type="ECO:0000256" key="6">
    <source>
        <dbReference type="SAM" id="MobiDB-lite"/>
    </source>
</evidence>
<dbReference type="EMBL" id="JAXIOK010000022">
    <property type="protein sequence ID" value="KAK4744187.1"/>
    <property type="molecule type" value="Genomic_DNA"/>
</dbReference>
<feature type="compositionally biased region" description="Gly residues" evidence="6">
    <location>
        <begin position="246"/>
        <end position="262"/>
    </location>
</feature>
<feature type="compositionally biased region" description="Low complexity" evidence="6">
    <location>
        <begin position="309"/>
        <end position="321"/>
    </location>
</feature>
<dbReference type="SUPFAM" id="SSF55008">
    <property type="entry name" value="HMA, heavy metal-associated domain"/>
    <property type="match status" value="1"/>
</dbReference>
<keyword evidence="1" id="KW-0488">Methylation</keyword>
<feature type="compositionally biased region" description="Acidic residues" evidence="6">
    <location>
        <begin position="173"/>
        <end position="186"/>
    </location>
</feature>
<feature type="region of interest" description="Disordered" evidence="6">
    <location>
        <begin position="85"/>
        <end position="136"/>
    </location>
</feature>
<evidence type="ECO:0000313" key="9">
    <source>
        <dbReference type="Proteomes" id="UP001345219"/>
    </source>
</evidence>
<dbReference type="AlphaFoldDB" id="A0AAN7JI21"/>
<evidence type="ECO:0000256" key="2">
    <source>
        <dbReference type="ARBA" id="ARBA00022723"/>
    </source>
</evidence>
<sequence>MSKQEEVTKLQTCVLRVNIHCEGCKKKVKKLLQKIEGVYKVTIDSEQGKVTVTGIVDSNILVKKLEKSGKHAVLWGSSKNFPNQNNVGFNNQTFNNNSVNNGKLGKLENKSKKDGGNKGGQQHQHQQQLQQKQVMKGLKDMKMVPTKEQKTVKFNLPLEDDFDVSRDAFDDGSSYDDEGSSDEFADDFGHGHPQKPFKPSNVKGGQIGQKGNKGKDKNQKKGGSGGKKGSLFHMIKGIGMKSYGKHGSGGTKNGDGGNGKSKGGGEKDGDKNVGFLQGFSKNVNFSEVAVVKNRGNGGNGNGGGGGGSNNSVAKKSGGKNNEGSHLRANNKIQASFKDANNQQRGAEMPDGGEGSFMNQMGSMGPMMNHPMGQVGGMPAFQGLPGMGGGCYQNPYQHPYMGMMMNHHQQNPGLVNGMYPPMMYGRPPQPVGYVPPMPPPASDPYVHMFNDENTESCVIM</sequence>
<reference evidence="8 9" key="1">
    <citation type="journal article" date="2023" name="Hortic Res">
        <title>Pangenome of water caltrop reveals structural variations and asymmetric subgenome divergence after allopolyploidization.</title>
        <authorList>
            <person name="Zhang X."/>
            <person name="Chen Y."/>
            <person name="Wang L."/>
            <person name="Yuan Y."/>
            <person name="Fang M."/>
            <person name="Shi L."/>
            <person name="Lu R."/>
            <person name="Comes H.P."/>
            <person name="Ma Y."/>
            <person name="Chen Y."/>
            <person name="Huang G."/>
            <person name="Zhou Y."/>
            <person name="Zheng Z."/>
            <person name="Qiu Y."/>
        </authorList>
    </citation>
    <scope>NUCLEOTIDE SEQUENCE [LARGE SCALE GENOMIC DNA]</scope>
    <source>
        <tissue evidence="8">Roots</tissue>
    </source>
</reference>
<dbReference type="InterPro" id="IPR036163">
    <property type="entry name" value="HMA_dom_sf"/>
</dbReference>
<organism evidence="8 9">
    <name type="scientific">Trapa incisa</name>
    <dbReference type="NCBI Taxonomy" id="236973"/>
    <lineage>
        <taxon>Eukaryota</taxon>
        <taxon>Viridiplantae</taxon>
        <taxon>Streptophyta</taxon>
        <taxon>Embryophyta</taxon>
        <taxon>Tracheophyta</taxon>
        <taxon>Spermatophyta</taxon>
        <taxon>Magnoliopsida</taxon>
        <taxon>eudicotyledons</taxon>
        <taxon>Gunneridae</taxon>
        <taxon>Pentapetalae</taxon>
        <taxon>rosids</taxon>
        <taxon>malvids</taxon>
        <taxon>Myrtales</taxon>
        <taxon>Lythraceae</taxon>
        <taxon>Trapa</taxon>
    </lineage>
</organism>
<evidence type="ECO:0000256" key="1">
    <source>
        <dbReference type="ARBA" id="ARBA00022481"/>
    </source>
</evidence>
<comment type="similarity">
    <text evidence="5">Belongs to the HIPP family.</text>
</comment>
<gene>
    <name evidence="8" type="ORF">SAY87_010499</name>
</gene>
<keyword evidence="9" id="KW-1185">Reference proteome</keyword>
<dbReference type="PROSITE" id="PS50846">
    <property type="entry name" value="HMA_2"/>
    <property type="match status" value="1"/>
</dbReference>
<dbReference type="InterPro" id="IPR006121">
    <property type="entry name" value="HMA_dom"/>
</dbReference>
<comment type="caution">
    <text evidence="8">The sequence shown here is derived from an EMBL/GenBank/DDBJ whole genome shotgun (WGS) entry which is preliminary data.</text>
</comment>
<evidence type="ECO:0000256" key="4">
    <source>
        <dbReference type="ARBA" id="ARBA00023289"/>
    </source>
</evidence>
<keyword evidence="2" id="KW-0479">Metal-binding</keyword>
<accession>A0AAN7JI21</accession>